<dbReference type="Proteomes" id="UP001516023">
    <property type="component" value="Unassembled WGS sequence"/>
</dbReference>
<name>A0ABD3NQ91_9STRA</name>
<evidence type="ECO:0000313" key="2">
    <source>
        <dbReference type="Proteomes" id="UP001516023"/>
    </source>
</evidence>
<dbReference type="AlphaFoldDB" id="A0ABD3NQ91"/>
<evidence type="ECO:0008006" key="3">
    <source>
        <dbReference type="Google" id="ProtNLM"/>
    </source>
</evidence>
<reference evidence="1 2" key="1">
    <citation type="journal article" date="2020" name="G3 (Bethesda)">
        <title>Improved Reference Genome for Cyclotella cryptica CCMP332, a Model for Cell Wall Morphogenesis, Salinity Adaptation, and Lipid Production in Diatoms (Bacillariophyta).</title>
        <authorList>
            <person name="Roberts W.R."/>
            <person name="Downey K.M."/>
            <person name="Ruck E.C."/>
            <person name="Traller J.C."/>
            <person name="Alverson A.J."/>
        </authorList>
    </citation>
    <scope>NUCLEOTIDE SEQUENCE [LARGE SCALE GENOMIC DNA]</scope>
    <source>
        <strain evidence="1 2">CCMP332</strain>
    </source>
</reference>
<accession>A0ABD3NQ91</accession>
<organism evidence="1 2">
    <name type="scientific">Cyclotella cryptica</name>
    <dbReference type="NCBI Taxonomy" id="29204"/>
    <lineage>
        <taxon>Eukaryota</taxon>
        <taxon>Sar</taxon>
        <taxon>Stramenopiles</taxon>
        <taxon>Ochrophyta</taxon>
        <taxon>Bacillariophyta</taxon>
        <taxon>Coscinodiscophyceae</taxon>
        <taxon>Thalassiosirophycidae</taxon>
        <taxon>Stephanodiscales</taxon>
        <taxon>Stephanodiscaceae</taxon>
        <taxon>Cyclotella</taxon>
    </lineage>
</organism>
<proteinExistence type="predicted"/>
<comment type="caution">
    <text evidence="1">The sequence shown here is derived from an EMBL/GenBank/DDBJ whole genome shotgun (WGS) entry which is preliminary data.</text>
</comment>
<evidence type="ECO:0000313" key="1">
    <source>
        <dbReference type="EMBL" id="KAL3777678.1"/>
    </source>
</evidence>
<keyword evidence="2" id="KW-1185">Reference proteome</keyword>
<protein>
    <recommendedName>
        <fullName evidence="3">F-box domain-containing protein</fullName>
    </recommendedName>
</protein>
<gene>
    <name evidence="1" type="ORF">HJC23_007654</name>
</gene>
<dbReference type="EMBL" id="JABMIG020000447">
    <property type="protein sequence ID" value="KAL3777678.1"/>
    <property type="molecule type" value="Genomic_DNA"/>
</dbReference>
<sequence length="222" mass="24542">MSSSAFPNVVETVGISFYSFLAPNELACLSLASKHLHKETRKHIFNACMLQLPFSSGGESGDILDVYSGAISTSAKTDFLNHVVESLKSKGMSIASDESGDQAELLSKCSYVRLLDSDGLKVHFALGFKSKVFKSKHLTLLHAKMFMDEYHSSENTEERLVAKRWMYLLASLSNVTVGTWYAIFLLDEETDSTKTPVGAAGILFSNEHGQVIEFVRRMLQAD</sequence>